<dbReference type="InterPro" id="IPR002109">
    <property type="entry name" value="Glutaredoxin"/>
</dbReference>
<organism evidence="2 3">
    <name type="scientific">Candidatus Taylorbacteria bacterium RIFCSPLOWO2_12_FULL_44_15c</name>
    <dbReference type="NCBI Taxonomy" id="1802333"/>
    <lineage>
        <taxon>Bacteria</taxon>
        <taxon>Candidatus Tayloriibacteriota</taxon>
    </lineage>
</organism>
<dbReference type="AlphaFoldDB" id="A0A1G2P3V6"/>
<name>A0A1G2P3V6_9BACT</name>
<accession>A0A1G2P3V6</accession>
<dbReference type="PANTHER" id="PTHR34386:SF1">
    <property type="entry name" value="GLUTAREDOXIN-LIKE PROTEIN NRDH"/>
    <property type="match status" value="1"/>
</dbReference>
<gene>
    <name evidence="2" type="ORF">A3G03_03070</name>
</gene>
<protein>
    <recommendedName>
        <fullName evidence="1">Glutaredoxin domain-containing protein</fullName>
    </recommendedName>
</protein>
<dbReference type="PANTHER" id="PTHR34386">
    <property type="entry name" value="GLUTAREDOXIN"/>
    <property type="match status" value="1"/>
</dbReference>
<dbReference type="GO" id="GO:0009055">
    <property type="term" value="F:electron transfer activity"/>
    <property type="evidence" value="ECO:0007669"/>
    <property type="project" value="TreeGrafter"/>
</dbReference>
<reference evidence="2 3" key="1">
    <citation type="journal article" date="2016" name="Nat. Commun.">
        <title>Thousands of microbial genomes shed light on interconnected biogeochemical processes in an aquifer system.</title>
        <authorList>
            <person name="Anantharaman K."/>
            <person name="Brown C.T."/>
            <person name="Hug L.A."/>
            <person name="Sharon I."/>
            <person name="Castelle C.J."/>
            <person name="Probst A.J."/>
            <person name="Thomas B.C."/>
            <person name="Singh A."/>
            <person name="Wilkins M.J."/>
            <person name="Karaoz U."/>
            <person name="Brodie E.L."/>
            <person name="Williams K.H."/>
            <person name="Hubbard S.S."/>
            <person name="Banfield J.F."/>
        </authorList>
    </citation>
    <scope>NUCLEOTIDE SEQUENCE [LARGE SCALE GENOMIC DNA]</scope>
</reference>
<evidence type="ECO:0000313" key="2">
    <source>
        <dbReference type="EMBL" id="OHA43025.1"/>
    </source>
</evidence>
<dbReference type="Pfam" id="PF00462">
    <property type="entry name" value="Glutaredoxin"/>
    <property type="match status" value="1"/>
</dbReference>
<dbReference type="InterPro" id="IPR036249">
    <property type="entry name" value="Thioredoxin-like_sf"/>
</dbReference>
<dbReference type="GO" id="GO:0045454">
    <property type="term" value="P:cell redox homeostasis"/>
    <property type="evidence" value="ECO:0007669"/>
    <property type="project" value="TreeGrafter"/>
</dbReference>
<evidence type="ECO:0000313" key="3">
    <source>
        <dbReference type="Proteomes" id="UP000176355"/>
    </source>
</evidence>
<feature type="domain" description="Glutaredoxin" evidence="1">
    <location>
        <begin position="3"/>
        <end position="62"/>
    </location>
</feature>
<dbReference type="InterPro" id="IPR051548">
    <property type="entry name" value="Grx-like_ET"/>
</dbReference>
<evidence type="ECO:0000259" key="1">
    <source>
        <dbReference type="Pfam" id="PF00462"/>
    </source>
</evidence>
<sequence length="77" mass="8945">MNVKIYSTASCMYCKLAKEFFNEHDIKYEEFDVGNDLEKRREMVEKSDQMGVPVIQVGDEIIVGFNKPLLSQLLKIK</sequence>
<dbReference type="SUPFAM" id="SSF52833">
    <property type="entry name" value="Thioredoxin-like"/>
    <property type="match status" value="1"/>
</dbReference>
<proteinExistence type="predicted"/>
<comment type="caution">
    <text evidence="2">The sequence shown here is derived from an EMBL/GenBank/DDBJ whole genome shotgun (WGS) entry which is preliminary data.</text>
</comment>
<dbReference type="STRING" id="1802333.A3G03_03070"/>
<dbReference type="EMBL" id="MHSL01000034">
    <property type="protein sequence ID" value="OHA43025.1"/>
    <property type="molecule type" value="Genomic_DNA"/>
</dbReference>
<dbReference type="PROSITE" id="PS51354">
    <property type="entry name" value="GLUTAREDOXIN_2"/>
    <property type="match status" value="1"/>
</dbReference>
<dbReference type="Gene3D" id="3.40.30.10">
    <property type="entry name" value="Glutaredoxin"/>
    <property type="match status" value="1"/>
</dbReference>
<dbReference type="Proteomes" id="UP000176355">
    <property type="component" value="Unassembled WGS sequence"/>
</dbReference>
<dbReference type="CDD" id="cd02976">
    <property type="entry name" value="NrdH"/>
    <property type="match status" value="1"/>
</dbReference>